<dbReference type="AlphaFoldDB" id="A0A0R2DL46"/>
<organism evidence="1 2">
    <name type="scientific">Holzapfeliella floricola DSM 23037 = JCM 16512</name>
    <dbReference type="NCBI Taxonomy" id="1423744"/>
    <lineage>
        <taxon>Bacteria</taxon>
        <taxon>Bacillati</taxon>
        <taxon>Bacillota</taxon>
        <taxon>Bacilli</taxon>
        <taxon>Lactobacillales</taxon>
        <taxon>Lactobacillaceae</taxon>
        <taxon>Holzapfeliella</taxon>
    </lineage>
</organism>
<gene>
    <name evidence="1" type="ORF">FC86_GL001181</name>
</gene>
<protein>
    <recommendedName>
        <fullName evidence="3">Surface layer protein A domain-containing protein</fullName>
    </recommendedName>
</protein>
<dbReference type="EMBL" id="AYZL01000006">
    <property type="protein sequence ID" value="KRN04824.1"/>
    <property type="molecule type" value="Genomic_DNA"/>
</dbReference>
<dbReference type="Proteomes" id="UP000051378">
    <property type="component" value="Unassembled WGS sequence"/>
</dbReference>
<proteinExistence type="predicted"/>
<dbReference type="PATRIC" id="fig|1423744.4.peg.1211"/>
<evidence type="ECO:0000313" key="1">
    <source>
        <dbReference type="EMBL" id="KRN04824.1"/>
    </source>
</evidence>
<comment type="caution">
    <text evidence="1">The sequence shown here is derived from an EMBL/GenBank/DDBJ whole genome shotgun (WGS) entry which is preliminary data.</text>
</comment>
<reference evidence="1 2" key="1">
    <citation type="journal article" date="2015" name="Genome Announc.">
        <title>Expanding the biotechnology potential of lactobacilli through comparative genomics of 213 strains and associated genera.</title>
        <authorList>
            <person name="Sun Z."/>
            <person name="Harris H.M."/>
            <person name="McCann A."/>
            <person name="Guo C."/>
            <person name="Argimon S."/>
            <person name="Zhang W."/>
            <person name="Yang X."/>
            <person name="Jeffery I.B."/>
            <person name="Cooney J.C."/>
            <person name="Kagawa T.F."/>
            <person name="Liu W."/>
            <person name="Song Y."/>
            <person name="Salvetti E."/>
            <person name="Wrobel A."/>
            <person name="Rasinkangas P."/>
            <person name="Parkhill J."/>
            <person name="Rea M.C."/>
            <person name="O'Sullivan O."/>
            <person name="Ritari J."/>
            <person name="Douillard F.P."/>
            <person name="Paul Ross R."/>
            <person name="Yang R."/>
            <person name="Briner A.E."/>
            <person name="Felis G.E."/>
            <person name="de Vos W.M."/>
            <person name="Barrangou R."/>
            <person name="Klaenhammer T.R."/>
            <person name="Caufield P.W."/>
            <person name="Cui Y."/>
            <person name="Zhang H."/>
            <person name="O'Toole P.W."/>
        </authorList>
    </citation>
    <scope>NUCLEOTIDE SEQUENCE [LARGE SCALE GENOMIC DNA]</scope>
    <source>
        <strain evidence="1 2">DSM 23037</strain>
    </source>
</reference>
<sequence>MGQTASAATKQVIKEDDYNKGVTATVNYVKGYGISTWKNVDETPTRHYLPTGTQWIVNHVSMLTDNSFWYLVGNNEWASAKYYDLNHEYNNQKMNAVITIKNTNTFRKGVPIFSDTTSYNQTGFVKFNNDYQVFSRQLVNGKNWYNVGQNQWIEGQYADIKSEVSREDKVYPDNLPDVNQKNYNFYQNKIKNRQL</sequence>
<accession>A0A0R2DL46</accession>
<dbReference type="STRING" id="1423744.FC86_GL001181"/>
<keyword evidence="2" id="KW-1185">Reference proteome</keyword>
<evidence type="ECO:0008006" key="3">
    <source>
        <dbReference type="Google" id="ProtNLM"/>
    </source>
</evidence>
<evidence type="ECO:0000313" key="2">
    <source>
        <dbReference type="Proteomes" id="UP000051378"/>
    </source>
</evidence>
<name>A0A0R2DL46_9LACO</name>